<protein>
    <submittedName>
        <fullName evidence="1">Uncharacterized protein</fullName>
    </submittedName>
</protein>
<sequence>MNNEDKLNLKKMISANDVQDQTSLIRETKHSDQIKEQVKEFLFLKNKYQRLAKSNPNEFERICKSKCLFLYNNYTDIYNKIKKDEINLTILDKFLSILKQIEDGELDQHEGSFMVGKSLKELYIDSALKKSEKIDAINKKKKDTKKKEPKSKEITWKEYKEQNCLT</sequence>
<dbReference type="AlphaFoldDB" id="A0A6C0AYB1"/>
<reference evidence="1" key="1">
    <citation type="journal article" date="2020" name="Nature">
        <title>Giant virus diversity and host interactions through global metagenomics.</title>
        <authorList>
            <person name="Schulz F."/>
            <person name="Roux S."/>
            <person name="Paez-Espino D."/>
            <person name="Jungbluth S."/>
            <person name="Walsh D.A."/>
            <person name="Denef V.J."/>
            <person name="McMahon K.D."/>
            <person name="Konstantinidis K.T."/>
            <person name="Eloe-Fadrosh E.A."/>
            <person name="Kyrpides N.C."/>
            <person name="Woyke T."/>
        </authorList>
    </citation>
    <scope>NUCLEOTIDE SEQUENCE</scope>
    <source>
        <strain evidence="1">GVMAG-S-ERX556022-25</strain>
    </source>
</reference>
<proteinExistence type="predicted"/>
<name>A0A6C0AYB1_9ZZZZ</name>
<accession>A0A6C0AYB1</accession>
<dbReference type="EMBL" id="MN738813">
    <property type="protein sequence ID" value="QHS84804.1"/>
    <property type="molecule type" value="Genomic_DNA"/>
</dbReference>
<evidence type="ECO:0000313" key="1">
    <source>
        <dbReference type="EMBL" id="QHS84804.1"/>
    </source>
</evidence>
<organism evidence="1">
    <name type="scientific">viral metagenome</name>
    <dbReference type="NCBI Taxonomy" id="1070528"/>
    <lineage>
        <taxon>unclassified sequences</taxon>
        <taxon>metagenomes</taxon>
        <taxon>organismal metagenomes</taxon>
    </lineage>
</organism>